<dbReference type="GeneID" id="83213088"/>
<accession>A0AAD7V4Z2</accession>
<protein>
    <recommendedName>
        <fullName evidence="1">CN hydrolase domain-containing protein</fullName>
    </recommendedName>
</protein>
<dbReference type="Proteomes" id="UP001234581">
    <property type="component" value="Unassembled WGS sequence"/>
</dbReference>
<evidence type="ECO:0000313" key="3">
    <source>
        <dbReference type="Proteomes" id="UP001234581"/>
    </source>
</evidence>
<dbReference type="InterPro" id="IPR036526">
    <property type="entry name" value="C-N_Hydrolase_sf"/>
</dbReference>
<dbReference type="InterPro" id="IPR003010">
    <property type="entry name" value="C-N_Hydrolase"/>
</dbReference>
<dbReference type="GO" id="GO:0070773">
    <property type="term" value="F:protein-N-terminal glutamine amidohydrolase activity"/>
    <property type="evidence" value="ECO:0007669"/>
    <property type="project" value="InterPro"/>
</dbReference>
<sequence length="278" mass="31242">MKIGMKRRRTATNTLHKTHSSSLPACCQLNPTLAETDANMARADGLLERYGPGDIDLLVLPEMAFTGYVFESSEEIEPYLEDEETGPSVMWAKKEAVRLQSFVVVGYPERTKDGKCYNSLCCINPKGERVKTYRKAFLYKNDEYWALEGPGFESLEIEGLGKVGFAICMDINPYQFKADFTAYEFARFHTTKKTRLVIGCMSWVKGGDVLSTIRYWVQRLLPLVIGEEEVCFVASNRIGTERGVTFAGGSCLINMGNQTLDLKGYLDENEEDVLVVDV</sequence>
<feature type="domain" description="CN hydrolase" evidence="1">
    <location>
        <begin position="22"/>
        <end position="278"/>
    </location>
</feature>
<dbReference type="PANTHER" id="PTHR11750:SF26">
    <property type="entry name" value="PROTEIN N-TERMINAL AMIDASE"/>
    <property type="match status" value="1"/>
</dbReference>
<reference evidence="2 3" key="1">
    <citation type="submission" date="2023-03" db="EMBL/GenBank/DDBJ databases">
        <title>Genome sequence of Lichtheimia ornata CBS 291.66.</title>
        <authorList>
            <person name="Mohabir J.T."/>
            <person name="Shea T.P."/>
            <person name="Kurbessoian T."/>
            <person name="Berby B."/>
            <person name="Fontaine J."/>
            <person name="Livny J."/>
            <person name="Gnirke A."/>
            <person name="Stajich J.E."/>
            <person name="Cuomo C.A."/>
        </authorList>
    </citation>
    <scope>NUCLEOTIDE SEQUENCE [LARGE SCALE GENOMIC DNA]</scope>
    <source>
        <strain evidence="2">CBS 291.66</strain>
    </source>
</reference>
<dbReference type="InterPro" id="IPR039703">
    <property type="entry name" value="Nta1"/>
</dbReference>
<dbReference type="Gene3D" id="3.60.110.10">
    <property type="entry name" value="Carbon-nitrogen hydrolase"/>
    <property type="match status" value="1"/>
</dbReference>
<dbReference type="GO" id="GO:0008418">
    <property type="term" value="F:protein-N-terminal asparagine amidohydrolase activity"/>
    <property type="evidence" value="ECO:0007669"/>
    <property type="project" value="InterPro"/>
</dbReference>
<keyword evidence="3" id="KW-1185">Reference proteome</keyword>
<evidence type="ECO:0000259" key="1">
    <source>
        <dbReference type="PROSITE" id="PS50263"/>
    </source>
</evidence>
<organism evidence="2 3">
    <name type="scientific">Lichtheimia ornata</name>
    <dbReference type="NCBI Taxonomy" id="688661"/>
    <lineage>
        <taxon>Eukaryota</taxon>
        <taxon>Fungi</taxon>
        <taxon>Fungi incertae sedis</taxon>
        <taxon>Mucoromycota</taxon>
        <taxon>Mucoromycotina</taxon>
        <taxon>Mucoromycetes</taxon>
        <taxon>Mucorales</taxon>
        <taxon>Lichtheimiaceae</taxon>
        <taxon>Lichtheimia</taxon>
    </lineage>
</organism>
<name>A0AAD7V4Z2_9FUNG</name>
<dbReference type="Pfam" id="PF00795">
    <property type="entry name" value="CN_hydrolase"/>
    <property type="match status" value="1"/>
</dbReference>
<dbReference type="PROSITE" id="PS50263">
    <property type="entry name" value="CN_HYDROLASE"/>
    <property type="match status" value="1"/>
</dbReference>
<comment type="caution">
    <text evidence="2">The sequence shown here is derived from an EMBL/GenBank/DDBJ whole genome shotgun (WGS) entry which is preliminary data.</text>
</comment>
<dbReference type="PANTHER" id="PTHR11750">
    <property type="entry name" value="PROTEIN N-TERMINAL AMIDASE"/>
    <property type="match status" value="1"/>
</dbReference>
<proteinExistence type="predicted"/>
<dbReference type="GO" id="GO:0030163">
    <property type="term" value="P:protein catabolic process"/>
    <property type="evidence" value="ECO:0007669"/>
    <property type="project" value="TreeGrafter"/>
</dbReference>
<dbReference type="EMBL" id="JARTCD010000023">
    <property type="protein sequence ID" value="KAJ8658636.1"/>
    <property type="molecule type" value="Genomic_DNA"/>
</dbReference>
<gene>
    <name evidence="2" type="ORF">O0I10_005676</name>
</gene>
<evidence type="ECO:0000313" key="2">
    <source>
        <dbReference type="EMBL" id="KAJ8658636.1"/>
    </source>
</evidence>
<dbReference type="AlphaFoldDB" id="A0AAD7V4Z2"/>
<dbReference type="SUPFAM" id="SSF56317">
    <property type="entry name" value="Carbon-nitrogen hydrolase"/>
    <property type="match status" value="1"/>
</dbReference>
<dbReference type="RefSeq" id="XP_058343549.1">
    <property type="nucleotide sequence ID" value="XM_058485714.1"/>
</dbReference>